<feature type="compositionally biased region" description="Low complexity" evidence="1">
    <location>
        <begin position="119"/>
        <end position="138"/>
    </location>
</feature>
<protein>
    <submittedName>
        <fullName evidence="2">Uncharacterized protein</fullName>
    </submittedName>
</protein>
<feature type="region of interest" description="Disordered" evidence="1">
    <location>
        <begin position="80"/>
        <end position="156"/>
    </location>
</feature>
<feature type="compositionally biased region" description="Basic and acidic residues" evidence="1">
    <location>
        <begin position="80"/>
        <end position="90"/>
    </location>
</feature>
<proteinExistence type="predicted"/>
<reference evidence="2" key="1">
    <citation type="submission" date="2021-01" db="EMBL/GenBank/DDBJ databases">
        <authorList>
            <person name="Corre E."/>
            <person name="Pelletier E."/>
            <person name="Niang G."/>
            <person name="Scheremetjew M."/>
            <person name="Finn R."/>
            <person name="Kale V."/>
            <person name="Holt S."/>
            <person name="Cochrane G."/>
            <person name="Meng A."/>
            <person name="Brown T."/>
            <person name="Cohen L."/>
        </authorList>
    </citation>
    <scope>NUCLEOTIDE SEQUENCE</scope>
    <source>
        <strain evidence="2">CCMP1594</strain>
    </source>
</reference>
<sequence>MVKGNTRVRKRAGASKWAIRLGGLLEGTLDTSAFEYMGGPEPDLGSVQCETEVASYGTVIGLAQEVWDVLLRTEEGAQTLHEDMHKDRKAKEKRREKKQRRKERKAHEAGKPTGKAKSRSYSSSDESSSSSGSSGSSSDARTCTRPAAQGGGGDQNYQRVFETTQHAPGAPSFICVKGEPHFRSRNTGDLVNCARPPKTPCRVCGHCHWYWQGAAYACRGQYAKKQ</sequence>
<dbReference type="AlphaFoldDB" id="A0A7S4FVA7"/>
<evidence type="ECO:0000313" key="2">
    <source>
        <dbReference type="EMBL" id="CAE0816361.1"/>
    </source>
</evidence>
<feature type="compositionally biased region" description="Basic residues" evidence="1">
    <location>
        <begin position="91"/>
        <end position="104"/>
    </location>
</feature>
<name>A0A7S4FVA7_9EUGL</name>
<gene>
    <name evidence="2" type="ORF">EGYM00163_LOCUS27521</name>
</gene>
<dbReference type="EMBL" id="HBJA01078580">
    <property type="protein sequence ID" value="CAE0816361.1"/>
    <property type="molecule type" value="Transcribed_RNA"/>
</dbReference>
<evidence type="ECO:0000256" key="1">
    <source>
        <dbReference type="SAM" id="MobiDB-lite"/>
    </source>
</evidence>
<organism evidence="2">
    <name type="scientific">Eutreptiella gymnastica</name>
    <dbReference type="NCBI Taxonomy" id="73025"/>
    <lineage>
        <taxon>Eukaryota</taxon>
        <taxon>Discoba</taxon>
        <taxon>Euglenozoa</taxon>
        <taxon>Euglenida</taxon>
        <taxon>Spirocuta</taxon>
        <taxon>Euglenophyceae</taxon>
        <taxon>Eutreptiales</taxon>
        <taxon>Eutreptiaceae</taxon>
        <taxon>Eutreptiella</taxon>
    </lineage>
</organism>
<accession>A0A7S4FVA7</accession>